<keyword evidence="5 12" id="KW-0545">Nucleotide biosynthesis</keyword>
<sequence length="211" mass="23955">MSWFITFEGPEGAGKTTQCHALATRLRDHGYDCLVTREPGGTPLGEAIREWLLGRNTLRAETEALLFTAARAEHVWERIRPALARGTIVLCDRYVDSTLAYQGAGRGLDERWLRELHRVATGDLWPDLTVLLDVPVELGLARRRAAGETLTRLDSELTSFHERVRAWYHTAAQREPTRWRVIDATKAPETVAEAVWIVVAEFLEQRKRTGR</sequence>
<protein>
    <recommendedName>
        <fullName evidence="3 12">Thymidylate kinase</fullName>
        <ecNumber evidence="2 12">2.7.4.9</ecNumber>
    </recommendedName>
    <alternativeName>
        <fullName evidence="9 12">dTMP kinase</fullName>
    </alternativeName>
</protein>
<dbReference type="InterPro" id="IPR018095">
    <property type="entry name" value="Thymidylate_kin_CS"/>
</dbReference>
<accession>A0A7C1K0Z4</accession>
<comment type="function">
    <text evidence="11 12">Phosphorylation of dTMP to form dTDP in both de novo and salvage pathways of dTTP synthesis.</text>
</comment>
<dbReference type="FunFam" id="3.40.50.300:FF:000225">
    <property type="entry name" value="Thymidylate kinase"/>
    <property type="match status" value="1"/>
</dbReference>
<dbReference type="GO" id="GO:0005524">
    <property type="term" value="F:ATP binding"/>
    <property type="evidence" value="ECO:0007669"/>
    <property type="project" value="UniProtKB-UniRule"/>
</dbReference>
<dbReference type="GO" id="GO:0005829">
    <property type="term" value="C:cytosol"/>
    <property type="evidence" value="ECO:0007669"/>
    <property type="project" value="TreeGrafter"/>
</dbReference>
<name>A0A7C1K0Z4_THERO</name>
<evidence type="ECO:0000256" key="12">
    <source>
        <dbReference type="HAMAP-Rule" id="MF_00165"/>
    </source>
</evidence>
<dbReference type="GO" id="GO:0006227">
    <property type="term" value="P:dUDP biosynthetic process"/>
    <property type="evidence" value="ECO:0007669"/>
    <property type="project" value="TreeGrafter"/>
</dbReference>
<evidence type="ECO:0000256" key="5">
    <source>
        <dbReference type="ARBA" id="ARBA00022727"/>
    </source>
</evidence>
<keyword evidence="6 12" id="KW-0547">Nucleotide-binding</keyword>
<dbReference type="CDD" id="cd01672">
    <property type="entry name" value="TMPK"/>
    <property type="match status" value="1"/>
</dbReference>
<evidence type="ECO:0000256" key="6">
    <source>
        <dbReference type="ARBA" id="ARBA00022741"/>
    </source>
</evidence>
<dbReference type="PANTHER" id="PTHR10344">
    <property type="entry name" value="THYMIDYLATE KINASE"/>
    <property type="match status" value="1"/>
</dbReference>
<feature type="binding site" evidence="12">
    <location>
        <begin position="9"/>
        <end position="16"/>
    </location>
    <ligand>
        <name>ATP</name>
        <dbReference type="ChEBI" id="CHEBI:30616"/>
    </ligand>
</feature>
<proteinExistence type="inferred from homology"/>
<evidence type="ECO:0000256" key="8">
    <source>
        <dbReference type="ARBA" id="ARBA00022840"/>
    </source>
</evidence>
<dbReference type="EMBL" id="DSJL01000007">
    <property type="protein sequence ID" value="HEF64645.1"/>
    <property type="molecule type" value="Genomic_DNA"/>
</dbReference>
<reference evidence="14" key="1">
    <citation type="journal article" date="2020" name="mSystems">
        <title>Genome- and Community-Level Interaction Insights into Carbon Utilization and Element Cycling Functions of Hydrothermarchaeota in Hydrothermal Sediment.</title>
        <authorList>
            <person name="Zhou Z."/>
            <person name="Liu Y."/>
            <person name="Xu W."/>
            <person name="Pan J."/>
            <person name="Luo Z.H."/>
            <person name="Li M."/>
        </authorList>
    </citation>
    <scope>NUCLEOTIDE SEQUENCE [LARGE SCALE GENOMIC DNA]</scope>
    <source>
        <strain evidence="14">SpSt-222</strain>
    </source>
</reference>
<dbReference type="GO" id="GO:0006233">
    <property type="term" value="P:dTDP biosynthetic process"/>
    <property type="evidence" value="ECO:0007669"/>
    <property type="project" value="InterPro"/>
</dbReference>
<dbReference type="Gene3D" id="3.40.50.300">
    <property type="entry name" value="P-loop containing nucleotide triphosphate hydrolases"/>
    <property type="match status" value="1"/>
</dbReference>
<dbReference type="GO" id="GO:0004798">
    <property type="term" value="F:dTMP kinase activity"/>
    <property type="evidence" value="ECO:0007669"/>
    <property type="project" value="UniProtKB-UniRule"/>
</dbReference>
<dbReference type="Pfam" id="PF02223">
    <property type="entry name" value="Thymidylate_kin"/>
    <property type="match status" value="1"/>
</dbReference>
<keyword evidence="8 12" id="KW-0067">ATP-binding</keyword>
<dbReference type="InterPro" id="IPR039430">
    <property type="entry name" value="Thymidylate_kin-like_dom"/>
</dbReference>
<evidence type="ECO:0000313" key="14">
    <source>
        <dbReference type="EMBL" id="HEF64645.1"/>
    </source>
</evidence>
<keyword evidence="4 12" id="KW-0808">Transferase</keyword>
<dbReference type="NCBIfam" id="TIGR00041">
    <property type="entry name" value="DTMP_kinase"/>
    <property type="match status" value="1"/>
</dbReference>
<organism evidence="14">
    <name type="scientific">Thermomicrobium roseum</name>
    <dbReference type="NCBI Taxonomy" id="500"/>
    <lineage>
        <taxon>Bacteria</taxon>
        <taxon>Pseudomonadati</taxon>
        <taxon>Thermomicrobiota</taxon>
        <taxon>Thermomicrobia</taxon>
        <taxon>Thermomicrobiales</taxon>
        <taxon>Thermomicrobiaceae</taxon>
        <taxon>Thermomicrobium</taxon>
    </lineage>
</organism>
<dbReference type="HAMAP" id="MF_00165">
    <property type="entry name" value="Thymidylate_kinase"/>
    <property type="match status" value="1"/>
</dbReference>
<keyword evidence="7 12" id="KW-0418">Kinase</keyword>
<dbReference type="InterPro" id="IPR027417">
    <property type="entry name" value="P-loop_NTPase"/>
</dbReference>
<comment type="similarity">
    <text evidence="1 12">Belongs to the thymidylate kinase family.</text>
</comment>
<evidence type="ECO:0000256" key="10">
    <source>
        <dbReference type="ARBA" id="ARBA00048743"/>
    </source>
</evidence>
<evidence type="ECO:0000256" key="7">
    <source>
        <dbReference type="ARBA" id="ARBA00022777"/>
    </source>
</evidence>
<evidence type="ECO:0000256" key="9">
    <source>
        <dbReference type="ARBA" id="ARBA00029962"/>
    </source>
</evidence>
<dbReference type="GO" id="GO:0006235">
    <property type="term" value="P:dTTP biosynthetic process"/>
    <property type="evidence" value="ECO:0007669"/>
    <property type="project" value="UniProtKB-UniRule"/>
</dbReference>
<comment type="catalytic activity">
    <reaction evidence="10 12">
        <text>dTMP + ATP = dTDP + ADP</text>
        <dbReference type="Rhea" id="RHEA:13517"/>
        <dbReference type="ChEBI" id="CHEBI:30616"/>
        <dbReference type="ChEBI" id="CHEBI:58369"/>
        <dbReference type="ChEBI" id="CHEBI:63528"/>
        <dbReference type="ChEBI" id="CHEBI:456216"/>
        <dbReference type="EC" id="2.7.4.9"/>
    </reaction>
</comment>
<dbReference type="InterPro" id="IPR018094">
    <property type="entry name" value="Thymidylate_kinase"/>
</dbReference>
<dbReference type="EC" id="2.7.4.9" evidence="2 12"/>
<gene>
    <name evidence="12" type="primary">tmk</name>
    <name evidence="14" type="ORF">ENP47_03435</name>
</gene>
<comment type="caution">
    <text evidence="14">The sequence shown here is derived from an EMBL/GenBank/DDBJ whole genome shotgun (WGS) entry which is preliminary data.</text>
</comment>
<dbReference type="PANTHER" id="PTHR10344:SF4">
    <property type="entry name" value="UMP-CMP KINASE 2, MITOCHONDRIAL"/>
    <property type="match status" value="1"/>
</dbReference>
<feature type="domain" description="Thymidylate kinase-like" evidence="13">
    <location>
        <begin position="7"/>
        <end position="194"/>
    </location>
</feature>
<dbReference type="AlphaFoldDB" id="A0A7C1K0Z4"/>
<dbReference type="SUPFAM" id="SSF52540">
    <property type="entry name" value="P-loop containing nucleoside triphosphate hydrolases"/>
    <property type="match status" value="1"/>
</dbReference>
<evidence type="ECO:0000256" key="3">
    <source>
        <dbReference type="ARBA" id="ARBA00017144"/>
    </source>
</evidence>
<evidence type="ECO:0000256" key="11">
    <source>
        <dbReference type="ARBA" id="ARBA00057735"/>
    </source>
</evidence>
<evidence type="ECO:0000256" key="2">
    <source>
        <dbReference type="ARBA" id="ARBA00012980"/>
    </source>
</evidence>
<evidence type="ECO:0000259" key="13">
    <source>
        <dbReference type="Pfam" id="PF02223"/>
    </source>
</evidence>
<dbReference type="PROSITE" id="PS01331">
    <property type="entry name" value="THYMIDYLATE_KINASE"/>
    <property type="match status" value="1"/>
</dbReference>
<evidence type="ECO:0000256" key="4">
    <source>
        <dbReference type="ARBA" id="ARBA00022679"/>
    </source>
</evidence>
<evidence type="ECO:0000256" key="1">
    <source>
        <dbReference type="ARBA" id="ARBA00009776"/>
    </source>
</evidence>